<comment type="subcellular location">
    <subcellularLocation>
        <location evidence="1 6">Cell membrane</location>
        <topology evidence="1 6">Multi-pass membrane protein</topology>
    </subcellularLocation>
</comment>
<dbReference type="EMBL" id="FRBG01000005">
    <property type="protein sequence ID" value="SHK77220.1"/>
    <property type="molecule type" value="Genomic_DNA"/>
</dbReference>
<keyword evidence="5 6" id="KW-0472">Membrane</keyword>
<name>A0A150FQN9_CLOPD</name>
<evidence type="ECO:0000313" key="11">
    <source>
        <dbReference type="Proteomes" id="UP000323392"/>
    </source>
</evidence>
<dbReference type="AlphaFoldDB" id="A0A150FQN9"/>
<reference evidence="8 10" key="1">
    <citation type="submission" date="2016-02" db="EMBL/GenBank/DDBJ databases">
        <title>Draft genome sequence for Clostridium paradoxum JW-YL-7.</title>
        <authorList>
            <person name="Utturkar S.M."/>
            <person name="Lancaster A."/>
            <person name="Poole F.L."/>
            <person name="Adams M.W."/>
            <person name="Brown S.D."/>
        </authorList>
    </citation>
    <scope>NUCLEOTIDE SEQUENCE [LARGE SCALE GENOMIC DNA]</scope>
    <source>
        <strain evidence="8 10">JW-YL-7</strain>
    </source>
</reference>
<evidence type="ECO:0000313" key="8">
    <source>
        <dbReference type="EMBL" id="KXZ39922.1"/>
    </source>
</evidence>
<evidence type="ECO:0000256" key="6">
    <source>
        <dbReference type="RuleBase" id="RU366058"/>
    </source>
</evidence>
<dbReference type="EMBL" id="LSFY01000001">
    <property type="protein sequence ID" value="KXZ39922.1"/>
    <property type="molecule type" value="Genomic_DNA"/>
</dbReference>
<feature type="transmembrane region" description="Helical" evidence="6">
    <location>
        <begin position="204"/>
        <end position="225"/>
    </location>
</feature>
<keyword evidence="3 6" id="KW-0812">Transmembrane</keyword>
<sequence length="233" mass="25672">MKGKEKQQTKSGKGKLIGIIAVFAIVIILMKQFGLFEYISIENLQNLKNWINSFGIMGPIIYIILYTIAALFFLPGLPIALLAGFAFGPVMGALWAATGATLGATAAFLVARYAARGMVEKWVEGNEQFKKIDEGVEKQGWRMLMITRLVPAFPYNVQNFVYGLTKINLLTYIIVSFICMLPGAAAFTFMAGSIASGEGDMKKTFMYLAIGAIFFVIISLIPGWIQKKKNLDL</sequence>
<dbReference type="GO" id="GO:0005886">
    <property type="term" value="C:plasma membrane"/>
    <property type="evidence" value="ECO:0007669"/>
    <property type="project" value="UniProtKB-SubCell"/>
</dbReference>
<feature type="transmembrane region" description="Helical" evidence="6">
    <location>
        <begin position="93"/>
        <end position="111"/>
    </location>
</feature>
<feature type="domain" description="VTT" evidence="7">
    <location>
        <begin position="74"/>
        <end position="190"/>
    </location>
</feature>
<dbReference type="OrthoDB" id="9812980at2"/>
<evidence type="ECO:0000256" key="5">
    <source>
        <dbReference type="ARBA" id="ARBA00023136"/>
    </source>
</evidence>
<evidence type="ECO:0000313" key="10">
    <source>
        <dbReference type="Proteomes" id="UP000092605"/>
    </source>
</evidence>
<evidence type="ECO:0000259" key="7">
    <source>
        <dbReference type="Pfam" id="PF09335"/>
    </source>
</evidence>
<evidence type="ECO:0000313" key="9">
    <source>
        <dbReference type="EMBL" id="SHK77220.1"/>
    </source>
</evidence>
<comment type="similarity">
    <text evidence="6">Belongs to the TVP38/TMEM64 family.</text>
</comment>
<evidence type="ECO:0000256" key="2">
    <source>
        <dbReference type="ARBA" id="ARBA00022475"/>
    </source>
</evidence>
<keyword evidence="11" id="KW-1185">Reference proteome</keyword>
<feature type="transmembrane region" description="Helical" evidence="6">
    <location>
        <begin position="16"/>
        <end position="39"/>
    </location>
</feature>
<proteinExistence type="inferred from homology"/>
<dbReference type="Proteomes" id="UP000323392">
    <property type="component" value="Unassembled WGS sequence"/>
</dbReference>
<dbReference type="InterPro" id="IPR032816">
    <property type="entry name" value="VTT_dom"/>
</dbReference>
<feature type="transmembrane region" description="Helical" evidence="6">
    <location>
        <begin position="60"/>
        <end position="87"/>
    </location>
</feature>
<evidence type="ECO:0000256" key="4">
    <source>
        <dbReference type="ARBA" id="ARBA00022989"/>
    </source>
</evidence>
<keyword evidence="4 6" id="KW-1133">Transmembrane helix</keyword>
<accession>A0A150FQN9</accession>
<evidence type="ECO:0000256" key="1">
    <source>
        <dbReference type="ARBA" id="ARBA00004651"/>
    </source>
</evidence>
<feature type="transmembrane region" description="Helical" evidence="6">
    <location>
        <begin position="169"/>
        <end position="192"/>
    </location>
</feature>
<dbReference type="PANTHER" id="PTHR12677">
    <property type="entry name" value="GOLGI APPARATUS MEMBRANE PROTEIN TVP38-RELATED"/>
    <property type="match status" value="1"/>
</dbReference>
<dbReference type="Proteomes" id="UP000092605">
    <property type="component" value="Unassembled WGS sequence"/>
</dbReference>
<protein>
    <recommendedName>
        <fullName evidence="6">TVP38/TMEM64 family membrane protein</fullName>
    </recommendedName>
</protein>
<organism evidence="8 10">
    <name type="scientific">Alkalithermobacter thermoalcaliphilus JW-YL-7 = DSM 7308</name>
    <dbReference type="NCBI Taxonomy" id="1121328"/>
    <lineage>
        <taxon>Bacteria</taxon>
        <taxon>Bacillati</taxon>
        <taxon>Bacillota</taxon>
        <taxon>Clostridia</taxon>
        <taxon>Peptostreptococcales</taxon>
        <taxon>Tepidibacteraceae</taxon>
        <taxon>Alkalithermobacter</taxon>
    </lineage>
</organism>
<gene>
    <name evidence="8" type="ORF">JWYL7_0997</name>
    <name evidence="9" type="ORF">SAMN05661008_00856</name>
</gene>
<dbReference type="PATRIC" id="fig|1121328.3.peg.1004"/>
<evidence type="ECO:0000256" key="3">
    <source>
        <dbReference type="ARBA" id="ARBA00022692"/>
    </source>
</evidence>
<dbReference type="PANTHER" id="PTHR12677:SF59">
    <property type="entry name" value="GOLGI APPARATUS MEMBRANE PROTEIN TVP38-RELATED"/>
    <property type="match status" value="1"/>
</dbReference>
<keyword evidence="2 6" id="KW-1003">Cell membrane</keyword>
<dbReference type="STRING" id="1121328.JWYL7_0997"/>
<reference evidence="9 11" key="2">
    <citation type="submission" date="2016-11" db="EMBL/GenBank/DDBJ databases">
        <authorList>
            <person name="Varghese N."/>
            <person name="Submissions S."/>
        </authorList>
    </citation>
    <scope>NUCLEOTIDE SEQUENCE [LARGE SCALE GENOMIC DNA]</scope>
    <source>
        <strain evidence="9 11">DSM 7308</strain>
    </source>
</reference>
<dbReference type="Pfam" id="PF09335">
    <property type="entry name" value="VTT_dom"/>
    <property type="match status" value="1"/>
</dbReference>
<dbReference type="RefSeq" id="WP_066069915.1">
    <property type="nucleotide sequence ID" value="NZ_FRBG01000005.1"/>
</dbReference>
<comment type="caution">
    <text evidence="8">The sequence shown here is derived from an EMBL/GenBank/DDBJ whole genome shotgun (WGS) entry which is preliminary data.</text>
</comment>
<dbReference type="InterPro" id="IPR015414">
    <property type="entry name" value="TMEM64"/>
</dbReference>